<proteinExistence type="predicted"/>
<protein>
    <submittedName>
        <fullName evidence="1">Uncharacterized protein</fullName>
    </submittedName>
</protein>
<organism evidence="1 2">
    <name type="scientific">Panicum virgatum</name>
    <name type="common">Blackwell switchgrass</name>
    <dbReference type="NCBI Taxonomy" id="38727"/>
    <lineage>
        <taxon>Eukaryota</taxon>
        <taxon>Viridiplantae</taxon>
        <taxon>Streptophyta</taxon>
        <taxon>Embryophyta</taxon>
        <taxon>Tracheophyta</taxon>
        <taxon>Spermatophyta</taxon>
        <taxon>Magnoliopsida</taxon>
        <taxon>Liliopsida</taxon>
        <taxon>Poales</taxon>
        <taxon>Poaceae</taxon>
        <taxon>PACMAD clade</taxon>
        <taxon>Panicoideae</taxon>
        <taxon>Panicodae</taxon>
        <taxon>Paniceae</taxon>
        <taxon>Panicinae</taxon>
        <taxon>Panicum</taxon>
        <taxon>Panicum sect. Hiantes</taxon>
    </lineage>
</organism>
<name>A0A8T0QW91_PANVG</name>
<dbReference type="AlphaFoldDB" id="A0A8T0QW91"/>
<accession>A0A8T0QW91</accession>
<evidence type="ECO:0000313" key="1">
    <source>
        <dbReference type="EMBL" id="KAG2577259.1"/>
    </source>
</evidence>
<dbReference type="EMBL" id="CM029048">
    <property type="protein sequence ID" value="KAG2577259.1"/>
    <property type="molecule type" value="Genomic_DNA"/>
</dbReference>
<dbReference type="Proteomes" id="UP000823388">
    <property type="component" value="Chromosome 6N"/>
</dbReference>
<comment type="caution">
    <text evidence="1">The sequence shown here is derived from an EMBL/GenBank/DDBJ whole genome shotgun (WGS) entry which is preliminary data.</text>
</comment>
<gene>
    <name evidence="1" type="ORF">PVAP13_6NG068100</name>
</gene>
<evidence type="ECO:0000313" key="2">
    <source>
        <dbReference type="Proteomes" id="UP000823388"/>
    </source>
</evidence>
<reference evidence="1" key="1">
    <citation type="submission" date="2020-05" db="EMBL/GenBank/DDBJ databases">
        <title>WGS assembly of Panicum virgatum.</title>
        <authorList>
            <person name="Lovell J.T."/>
            <person name="Jenkins J."/>
            <person name="Shu S."/>
            <person name="Juenger T.E."/>
            <person name="Schmutz J."/>
        </authorList>
    </citation>
    <scope>NUCLEOTIDE SEQUENCE</scope>
    <source>
        <strain evidence="1">AP13</strain>
    </source>
</reference>
<keyword evidence="2" id="KW-1185">Reference proteome</keyword>
<sequence>MAKHTCTAGKVFDEMSLARRFKGLKNWQLE</sequence>